<keyword evidence="2" id="KW-1185">Reference proteome</keyword>
<dbReference type="FunCoup" id="A0A6J1WZS6">
    <property type="interactions" value="1707"/>
</dbReference>
<dbReference type="GO" id="GO:0005634">
    <property type="term" value="C:nucleus"/>
    <property type="evidence" value="ECO:0007669"/>
    <property type="project" value="TreeGrafter"/>
</dbReference>
<feature type="region of interest" description="Disordered" evidence="1">
    <location>
        <begin position="100"/>
        <end position="119"/>
    </location>
</feature>
<proteinExistence type="predicted"/>
<reference evidence="3" key="1">
    <citation type="submission" date="2025-08" db="UniProtKB">
        <authorList>
            <consortium name="RefSeq"/>
        </authorList>
    </citation>
    <scope>IDENTIFICATION</scope>
    <source>
        <tissue evidence="3">Whole larvae</tissue>
    </source>
</reference>
<evidence type="ECO:0000313" key="2">
    <source>
        <dbReference type="Proteomes" id="UP001652740"/>
    </source>
</evidence>
<dbReference type="PANTHER" id="PTHR13621:SF2">
    <property type="entry name" value="PROLINE-RICH PROTEIN PRCC"/>
    <property type="match status" value="1"/>
</dbReference>
<dbReference type="Proteomes" id="UP001652740">
    <property type="component" value="Unplaced"/>
</dbReference>
<sequence length="392" mass="43676">MALVAYDNSDSSDYEEDDNQTPVVLTTKKVEETVEPFEDSKSKEPDEPPEASQNIGLFNFLPQPSVKKMAIIEEDDEFLHKKESLTNVVKPKAKITVPSLSDFKDVDGSPQTAKPKIMNEKKSGLLSILPQPKNASLSVKSTTKTLIPHVLTQNKTSNAKKKDALSTPIKKVKTETKPVADYSDNSDSDGEVQNDFFSINKPVELPTVEDIPLDIDTIRNNVTNISAPSSQRPMANNQSYFKQNVTDNHVELETDYSEGNTSTEQYTSNETSSTSSGATENANGEVVLDDEAILKLCGARGKRKREDIQIVDVNQQDVLADAHEWLLKGLVDDTSKRMSASKKKGNEPTTQQKRKHQITYLAHQAKANEIELQNQWANNRMSKRQTQSKYGF</sequence>
<feature type="region of interest" description="Disordered" evidence="1">
    <location>
        <begin position="336"/>
        <end position="356"/>
    </location>
</feature>
<evidence type="ECO:0000313" key="3">
    <source>
        <dbReference type="RefSeq" id="XP_026758750.2"/>
    </source>
</evidence>
<accession>A0A6J1WZS6</accession>
<dbReference type="AlphaFoldDB" id="A0A6J1WZS6"/>
<feature type="region of interest" description="Disordered" evidence="1">
    <location>
        <begin position="256"/>
        <end position="283"/>
    </location>
</feature>
<dbReference type="InterPro" id="IPR018800">
    <property type="entry name" value="PRCC"/>
</dbReference>
<dbReference type="Pfam" id="PF10253">
    <property type="entry name" value="PRCC"/>
    <property type="match status" value="1"/>
</dbReference>
<name>A0A6J1WZS6_GALME</name>
<dbReference type="RefSeq" id="XP_026758750.2">
    <property type="nucleotide sequence ID" value="XM_026902949.3"/>
</dbReference>
<protein>
    <submittedName>
        <fullName evidence="3">Proline-rich protein PRCC</fullName>
    </submittedName>
</protein>
<feature type="compositionally biased region" description="Polar residues" evidence="1">
    <location>
        <begin position="257"/>
        <end position="282"/>
    </location>
</feature>
<evidence type="ECO:0000256" key="1">
    <source>
        <dbReference type="SAM" id="MobiDB-lite"/>
    </source>
</evidence>
<dbReference type="InParanoid" id="A0A6J1WZS6"/>
<feature type="compositionally biased region" description="Basic and acidic residues" evidence="1">
    <location>
        <begin position="28"/>
        <end position="46"/>
    </location>
</feature>
<feature type="compositionally biased region" description="Acidic residues" evidence="1">
    <location>
        <begin position="10"/>
        <end position="19"/>
    </location>
</feature>
<dbReference type="GeneID" id="113518167"/>
<dbReference type="KEGG" id="gmw:113518167"/>
<organism evidence="2 3">
    <name type="scientific">Galleria mellonella</name>
    <name type="common">Greater wax moth</name>
    <dbReference type="NCBI Taxonomy" id="7137"/>
    <lineage>
        <taxon>Eukaryota</taxon>
        <taxon>Metazoa</taxon>
        <taxon>Ecdysozoa</taxon>
        <taxon>Arthropoda</taxon>
        <taxon>Hexapoda</taxon>
        <taxon>Insecta</taxon>
        <taxon>Pterygota</taxon>
        <taxon>Neoptera</taxon>
        <taxon>Endopterygota</taxon>
        <taxon>Lepidoptera</taxon>
        <taxon>Glossata</taxon>
        <taxon>Ditrysia</taxon>
        <taxon>Pyraloidea</taxon>
        <taxon>Pyralidae</taxon>
        <taxon>Galleriinae</taxon>
        <taxon>Galleria</taxon>
    </lineage>
</organism>
<gene>
    <name evidence="3" type="primary">LOC113518167</name>
</gene>
<feature type="region of interest" description="Disordered" evidence="1">
    <location>
        <begin position="1"/>
        <end position="55"/>
    </location>
</feature>
<dbReference type="PANTHER" id="PTHR13621">
    <property type="entry name" value="PROLINE-RICH PROTEIN PRCC"/>
    <property type="match status" value="1"/>
</dbReference>